<comment type="caution">
    <text evidence="3">The sequence shown here is derived from an EMBL/GenBank/DDBJ whole genome shotgun (WGS) entry which is preliminary data.</text>
</comment>
<feature type="signal peptide" evidence="2">
    <location>
        <begin position="1"/>
        <end position="18"/>
    </location>
</feature>
<accession>A0A4U0X6I5</accession>
<dbReference type="Pfam" id="PF03659">
    <property type="entry name" value="Glyco_hydro_71"/>
    <property type="match status" value="1"/>
</dbReference>
<dbReference type="Proteomes" id="UP000309340">
    <property type="component" value="Unassembled WGS sequence"/>
</dbReference>
<proteinExistence type="predicted"/>
<evidence type="ECO:0000313" key="3">
    <source>
        <dbReference type="EMBL" id="TKA70105.1"/>
    </source>
</evidence>
<feature type="chain" id="PRO_5020291716" description="Glycoside hydrolase family 71 protein" evidence="2">
    <location>
        <begin position="19"/>
        <end position="479"/>
    </location>
</feature>
<evidence type="ECO:0000313" key="4">
    <source>
        <dbReference type="Proteomes" id="UP000309340"/>
    </source>
</evidence>
<gene>
    <name evidence="3" type="ORF">B0A55_12060</name>
</gene>
<reference evidence="3 4" key="1">
    <citation type="submission" date="2017-03" db="EMBL/GenBank/DDBJ databases">
        <title>Genomes of endolithic fungi from Antarctica.</title>
        <authorList>
            <person name="Coleine C."/>
            <person name="Masonjones S."/>
            <person name="Stajich J.E."/>
        </authorList>
    </citation>
    <scope>NUCLEOTIDE SEQUENCE [LARGE SCALE GENOMIC DNA]</scope>
    <source>
        <strain evidence="3 4">CCFEE 5184</strain>
    </source>
</reference>
<sequence>MAHFSSFVVLLFCGVTSAADVFAHFMVTQQIGIDGFALNWAPPDCSGAGPNNQDWNVQRIDDAFTVAAAQGFKLMYSFDMSYTPAFCTYPWNTTFMATMISRYASNPAAYIWNGEVLVSSYAGEGYGNNFFAELKSVMTKQGVNISLAPALTTYSGAAQNQDPNKVATGMLQNYTSIDGYLNWQTWPLDTYTNLTAGVDVDFQVVLNVAGRAGPYIMGISPWQFKDFNDGYYNSWVEYSDVLFPNRWDQAIRTVQPDIVEIITWNDFGESHYIRDLPPLTGPASLDLGVTGNYIYGQDHSAWRIMAQYYITWYKTGVPPKASLLCNFVTEDRVVFWYRIHPKQIPCASGTNNIGVVRNAAYPADAVFAWALVSKNSTISMTVGSNEDWTFQASTCGPVLNMVPFPAGIDNAYPVVAIERNGKTLQTSNGSVAITQACSYEDYNPVVGVAGPPIQGISKMGNGSGMKGKPEKPKYEKSVC</sequence>
<protein>
    <recommendedName>
        <fullName evidence="5">Glycoside hydrolase family 71 protein</fullName>
    </recommendedName>
</protein>
<dbReference type="Gene3D" id="3.20.20.80">
    <property type="entry name" value="Glycosidases"/>
    <property type="match status" value="1"/>
</dbReference>
<dbReference type="EMBL" id="NAJQ01000412">
    <property type="protein sequence ID" value="TKA70105.1"/>
    <property type="molecule type" value="Genomic_DNA"/>
</dbReference>
<keyword evidence="4" id="KW-1185">Reference proteome</keyword>
<evidence type="ECO:0008006" key="5">
    <source>
        <dbReference type="Google" id="ProtNLM"/>
    </source>
</evidence>
<evidence type="ECO:0000256" key="2">
    <source>
        <dbReference type="SAM" id="SignalP"/>
    </source>
</evidence>
<feature type="region of interest" description="Disordered" evidence="1">
    <location>
        <begin position="458"/>
        <end position="479"/>
    </location>
</feature>
<evidence type="ECO:0000256" key="1">
    <source>
        <dbReference type="SAM" id="MobiDB-lite"/>
    </source>
</evidence>
<feature type="compositionally biased region" description="Basic and acidic residues" evidence="1">
    <location>
        <begin position="467"/>
        <end position="479"/>
    </location>
</feature>
<keyword evidence="2" id="KW-0732">Signal</keyword>
<dbReference type="CDD" id="cd11577">
    <property type="entry name" value="GH71"/>
    <property type="match status" value="1"/>
</dbReference>
<dbReference type="GO" id="GO:0051118">
    <property type="term" value="F:glucan endo-1,3-alpha-glucosidase activity"/>
    <property type="evidence" value="ECO:0007669"/>
    <property type="project" value="InterPro"/>
</dbReference>
<dbReference type="STRING" id="329884.A0A4U0X6I5"/>
<dbReference type="OrthoDB" id="3257981at2759"/>
<name>A0A4U0X6I5_9PEZI</name>
<dbReference type="AlphaFoldDB" id="A0A4U0X6I5"/>
<dbReference type="InterPro" id="IPR005197">
    <property type="entry name" value="Glyco_hydro_71"/>
</dbReference>
<organism evidence="3 4">
    <name type="scientific">Friedmanniomyces simplex</name>
    <dbReference type="NCBI Taxonomy" id="329884"/>
    <lineage>
        <taxon>Eukaryota</taxon>
        <taxon>Fungi</taxon>
        <taxon>Dikarya</taxon>
        <taxon>Ascomycota</taxon>
        <taxon>Pezizomycotina</taxon>
        <taxon>Dothideomycetes</taxon>
        <taxon>Dothideomycetidae</taxon>
        <taxon>Mycosphaerellales</taxon>
        <taxon>Teratosphaeriaceae</taxon>
        <taxon>Friedmanniomyces</taxon>
    </lineage>
</organism>